<protein>
    <submittedName>
        <fullName evidence="1">Uncharacterized protein</fullName>
    </submittedName>
</protein>
<proteinExistence type="predicted"/>
<sequence length="66" mass="6974">MFASYLKTSPTASSIFVEGRNNTCKVSTVEAYGQGTIPTSSSRKSRGFLEIRGLALVHTAITSSCG</sequence>
<dbReference type="AlphaFoldDB" id="A0A2P2IQ52"/>
<name>A0A2P2IQ52_RHIMU</name>
<reference evidence="1" key="1">
    <citation type="submission" date="2018-02" db="EMBL/GenBank/DDBJ databases">
        <title>Rhizophora mucronata_Transcriptome.</title>
        <authorList>
            <person name="Meera S.P."/>
            <person name="Sreeshan A."/>
            <person name="Augustine A."/>
        </authorList>
    </citation>
    <scope>NUCLEOTIDE SEQUENCE</scope>
    <source>
        <tissue evidence="1">Leaf</tissue>
    </source>
</reference>
<dbReference type="EMBL" id="GGEC01002857">
    <property type="protein sequence ID" value="MBW83340.1"/>
    <property type="molecule type" value="Transcribed_RNA"/>
</dbReference>
<organism evidence="1">
    <name type="scientific">Rhizophora mucronata</name>
    <name type="common">Asiatic mangrove</name>
    <dbReference type="NCBI Taxonomy" id="61149"/>
    <lineage>
        <taxon>Eukaryota</taxon>
        <taxon>Viridiplantae</taxon>
        <taxon>Streptophyta</taxon>
        <taxon>Embryophyta</taxon>
        <taxon>Tracheophyta</taxon>
        <taxon>Spermatophyta</taxon>
        <taxon>Magnoliopsida</taxon>
        <taxon>eudicotyledons</taxon>
        <taxon>Gunneridae</taxon>
        <taxon>Pentapetalae</taxon>
        <taxon>rosids</taxon>
        <taxon>fabids</taxon>
        <taxon>Malpighiales</taxon>
        <taxon>Rhizophoraceae</taxon>
        <taxon>Rhizophora</taxon>
    </lineage>
</organism>
<accession>A0A2P2IQ52</accession>
<evidence type="ECO:0000313" key="1">
    <source>
        <dbReference type="EMBL" id="MBW83340.1"/>
    </source>
</evidence>